<dbReference type="GO" id="GO:0051082">
    <property type="term" value="F:unfolded protein binding"/>
    <property type="evidence" value="ECO:0007669"/>
    <property type="project" value="TreeGrafter"/>
</dbReference>
<accession>A0A8C8Y3U6</accession>
<reference evidence="4" key="2">
    <citation type="submission" date="2025-08" db="UniProtKB">
        <authorList>
            <consortium name="Ensembl"/>
        </authorList>
    </citation>
    <scope>IDENTIFICATION</scope>
</reference>
<proteinExistence type="predicted"/>
<dbReference type="PANTHER" id="PTHR20903:SF0">
    <property type="entry name" value="PREFOLDIN SUBUNIT 1"/>
    <property type="match status" value="1"/>
</dbReference>
<reference evidence="4" key="3">
    <citation type="submission" date="2025-09" db="UniProtKB">
        <authorList>
            <consortium name="Ensembl"/>
        </authorList>
    </citation>
    <scope>IDENTIFICATION</scope>
</reference>
<dbReference type="PANTHER" id="PTHR20903">
    <property type="entry name" value="PREFOLDIN SUBUNIT 1-RELATED"/>
    <property type="match status" value="1"/>
</dbReference>
<evidence type="ECO:0000313" key="4">
    <source>
        <dbReference type="Ensembl" id="ENSPLOP00000026808.1"/>
    </source>
</evidence>
<dbReference type="Proteomes" id="UP000694399">
    <property type="component" value="Chromosome D1"/>
</dbReference>
<keyword evidence="2" id="KW-0143">Chaperone</keyword>
<sequence>MGGSVDLELQTTFAELQGKVIDTQQKVKLADVRLEQLNRMKKHAHLTDKEIMCRRNVYASDRGGNSQSTRCLFLLRTTSGMW</sequence>
<evidence type="ECO:0000313" key="5">
    <source>
        <dbReference type="Proteomes" id="UP000694399"/>
    </source>
</evidence>
<dbReference type="GO" id="GO:0044183">
    <property type="term" value="F:protein folding chaperone"/>
    <property type="evidence" value="ECO:0007669"/>
    <property type="project" value="TreeGrafter"/>
</dbReference>
<evidence type="ECO:0000256" key="3">
    <source>
        <dbReference type="ARBA" id="ARBA00024667"/>
    </source>
</evidence>
<organism evidence="4 5">
    <name type="scientific">Panthera leo</name>
    <name type="common">Lion</name>
    <dbReference type="NCBI Taxonomy" id="9689"/>
    <lineage>
        <taxon>Eukaryota</taxon>
        <taxon>Metazoa</taxon>
        <taxon>Chordata</taxon>
        <taxon>Craniata</taxon>
        <taxon>Vertebrata</taxon>
        <taxon>Euteleostomi</taxon>
        <taxon>Mammalia</taxon>
        <taxon>Eutheria</taxon>
        <taxon>Laurasiatheria</taxon>
        <taxon>Carnivora</taxon>
        <taxon>Feliformia</taxon>
        <taxon>Felidae</taxon>
        <taxon>Pantherinae</taxon>
        <taxon>Panthera</taxon>
    </lineage>
</organism>
<dbReference type="GeneTree" id="ENSGT00980000200114"/>
<dbReference type="Ensembl" id="ENSPLOT00000029601.1">
    <property type="protein sequence ID" value="ENSPLOP00000026808.1"/>
    <property type="gene ID" value="ENSPLOG00000019663.1"/>
</dbReference>
<comment type="function">
    <text evidence="3">Binds specifically to cytosolic chaperonin (c-CPN) and transfers target proteins to it. Binds to nascent polypeptide chain and promotes folding in an environment in which there are many competing pathways for nonnative proteins.</text>
</comment>
<protein>
    <recommendedName>
        <fullName evidence="6">Prefoldin subunit 1</fullName>
    </recommendedName>
</protein>
<evidence type="ECO:0000256" key="1">
    <source>
        <dbReference type="ARBA" id="ARBA00011695"/>
    </source>
</evidence>
<evidence type="ECO:0000256" key="2">
    <source>
        <dbReference type="ARBA" id="ARBA00023186"/>
    </source>
</evidence>
<evidence type="ECO:0008006" key="6">
    <source>
        <dbReference type="Google" id="ProtNLM"/>
    </source>
</evidence>
<dbReference type="AlphaFoldDB" id="A0A8C8Y3U6"/>
<keyword evidence="5" id="KW-1185">Reference proteome</keyword>
<comment type="subunit">
    <text evidence="1">Heterohexamer of two PFD-alpha type and four PFD-beta type subunits.</text>
</comment>
<name>A0A8C8Y3U6_PANLE</name>
<dbReference type="GO" id="GO:0005737">
    <property type="term" value="C:cytoplasm"/>
    <property type="evidence" value="ECO:0007669"/>
    <property type="project" value="TreeGrafter"/>
</dbReference>
<reference evidence="4" key="1">
    <citation type="journal article" date="2019" name="bioRxiv">
        <title>Long live the king: chromosome-level assembly of the lion (Panthera leo) using linked-read, Hi-C, and long read data.</title>
        <authorList>
            <person name="Armstrong E.E."/>
            <person name="Taylor R.W."/>
            <person name="Miller D.E."/>
            <person name="Kaelin C."/>
            <person name="Barsh G."/>
            <person name="Hadly E.A."/>
            <person name="Petrov D."/>
        </authorList>
    </citation>
    <scope>NUCLEOTIDE SEQUENCE [LARGE SCALE GENOMIC DNA]</scope>
</reference>